<feature type="transmembrane region" description="Helical" evidence="3">
    <location>
        <begin position="9"/>
        <end position="26"/>
    </location>
</feature>
<keyword evidence="3" id="KW-0812">Transmembrane</keyword>
<dbReference type="InterPro" id="IPR003817">
    <property type="entry name" value="PS_Dcarbxylase"/>
</dbReference>
<keyword evidence="2 4" id="KW-0456">Lyase</keyword>
<evidence type="ECO:0000256" key="3">
    <source>
        <dbReference type="SAM" id="Phobius"/>
    </source>
</evidence>
<dbReference type="Pfam" id="PF02666">
    <property type="entry name" value="PS_Dcarbxylase"/>
    <property type="match status" value="1"/>
</dbReference>
<dbReference type="AlphaFoldDB" id="A0A160TED0"/>
<organism evidence="4">
    <name type="scientific">hydrothermal vent metagenome</name>
    <dbReference type="NCBI Taxonomy" id="652676"/>
    <lineage>
        <taxon>unclassified sequences</taxon>
        <taxon>metagenomes</taxon>
        <taxon>ecological metagenomes</taxon>
    </lineage>
</organism>
<dbReference type="EMBL" id="CZQC01000065">
    <property type="protein sequence ID" value="CUS42313.1"/>
    <property type="molecule type" value="Genomic_DNA"/>
</dbReference>
<keyword evidence="3" id="KW-0472">Membrane</keyword>
<name>A0A160TED0_9ZZZZ</name>
<dbReference type="PANTHER" id="PTHR10067:SF13">
    <property type="entry name" value="PHOSPHATIDYLSERINE DECARBOXYLASE"/>
    <property type="match status" value="1"/>
</dbReference>
<dbReference type="GO" id="GO:0004609">
    <property type="term" value="F:phosphatidylserine decarboxylase activity"/>
    <property type="evidence" value="ECO:0007669"/>
    <property type="project" value="UniProtKB-EC"/>
</dbReference>
<protein>
    <submittedName>
        <fullName evidence="4">Phosphatidylserine decarboxylase</fullName>
        <ecNumber evidence="4">4.1.1.65</ecNumber>
    </submittedName>
</protein>
<accession>A0A160TED0</accession>
<dbReference type="PANTHER" id="PTHR10067">
    <property type="entry name" value="PHOSPHATIDYLSERINE DECARBOXYLASE"/>
    <property type="match status" value="1"/>
</dbReference>
<evidence type="ECO:0000256" key="2">
    <source>
        <dbReference type="ARBA" id="ARBA00023239"/>
    </source>
</evidence>
<dbReference type="EC" id="4.1.1.65" evidence="4"/>
<sequence length="479" mass="53300">MTMLSNSTITKLVGVLILVLIAYFLWPTPRTLHEGPADSLPQLMSPVTGEPLLTPDVIATLTDSPCYDSLFYLAQRYVSDEKTYQALEAVDTQMQELPASYQMENPWKGNITVDGLVVNMLTTFRDWCTFLPSISGDQDNGLKYIQNFAWYYYKNPAAQAFVQGYMPDHLTPLETGFKFTRDFSMQRGAYMNTQASAALVPEWVEDPRIEITDYIPPAGDEYNYSSWNEFFARQIKIDTQNEIIPSRPVTMPEKDYVVSSPTDCIMNPLVQVLGGTMESERAFINNPLQADTVLDVKNIPIDLIHLLGHTPDDIKQKFVGGTGLSCVLMPNTYHHFHSPVSGEVVHAEVIEAGTYGYIDWPNWVPQDGNVGRAGTDFGQFEVFQRGVVIIEVTYKNVFGNEIEGYVASIPVGLDTIGSVVLDEDIVPGAQVKRGYTRLGNFFYGGSLNILLFSKGLATGAVQTRMGNQITLFDIGNAPE</sequence>
<reference evidence="4" key="1">
    <citation type="submission" date="2015-10" db="EMBL/GenBank/DDBJ databases">
        <authorList>
            <person name="Gilbert D.G."/>
        </authorList>
    </citation>
    <scope>NUCLEOTIDE SEQUENCE</scope>
</reference>
<evidence type="ECO:0000256" key="1">
    <source>
        <dbReference type="ARBA" id="ARBA00022793"/>
    </source>
</evidence>
<evidence type="ECO:0000313" key="4">
    <source>
        <dbReference type="EMBL" id="CUS42313.1"/>
    </source>
</evidence>
<keyword evidence="3" id="KW-1133">Transmembrane helix</keyword>
<gene>
    <name evidence="4" type="ORF">MGWOODY_Tha2437</name>
</gene>
<keyword evidence="1" id="KW-0210">Decarboxylase</keyword>
<dbReference type="GO" id="GO:0008654">
    <property type="term" value="P:phospholipid biosynthetic process"/>
    <property type="evidence" value="ECO:0007669"/>
    <property type="project" value="InterPro"/>
</dbReference>
<proteinExistence type="predicted"/>